<keyword evidence="4" id="KW-1185">Reference proteome</keyword>
<keyword evidence="1" id="KW-0408">Iron</keyword>
<keyword evidence="1" id="KW-0560">Oxidoreductase</keyword>
<dbReference type="AlphaFoldDB" id="A0A6M4WTM5"/>
<dbReference type="Pfam" id="PF13640">
    <property type="entry name" value="2OG-FeII_Oxy_3"/>
    <property type="match status" value="1"/>
</dbReference>
<dbReference type="Gene3D" id="2.60.120.620">
    <property type="entry name" value="q2cbj1_9rhob like domain"/>
    <property type="match status" value="1"/>
</dbReference>
<comment type="similarity">
    <text evidence="1">Belongs to the iron/ascorbate-dependent oxidoreductase family.</text>
</comment>
<evidence type="ECO:0000259" key="2">
    <source>
        <dbReference type="PROSITE" id="PS51471"/>
    </source>
</evidence>
<evidence type="ECO:0000313" key="4">
    <source>
        <dbReference type="Proteomes" id="UP000502665"/>
    </source>
</evidence>
<dbReference type="EMBL" id="CP049838">
    <property type="protein sequence ID" value="QJT03877.1"/>
    <property type="molecule type" value="Genomic_DNA"/>
</dbReference>
<dbReference type="PROSITE" id="PS51471">
    <property type="entry name" value="FE2OG_OXY"/>
    <property type="match status" value="1"/>
</dbReference>
<feature type="domain" description="Fe2OG dioxygenase" evidence="2">
    <location>
        <begin position="106"/>
        <end position="216"/>
    </location>
</feature>
<name>A0A6M4WTM5_9ACTN</name>
<proteinExistence type="inferred from homology"/>
<reference evidence="3" key="1">
    <citation type="submission" date="2020-03" db="EMBL/GenBank/DDBJ databases">
        <title>Molecular networking-based the target discovery of potent antiproliferative macrolactams: 5/6/7/16 polycyclic ansamycins and glycosylated trienomycin from Streptomyces cacaoi subsp. asoensis.</title>
        <authorList>
            <person name="Liu L.-L."/>
        </authorList>
    </citation>
    <scope>NUCLEOTIDE SEQUENCE [LARGE SCALE GENOMIC DNA]</scope>
    <source>
        <strain evidence="3">H2S5</strain>
    </source>
</reference>
<sequence length="224" mass="25071">MTPSFKTETYAVFDDFLSIDILRSVRDRMADERFVYLKNVWQPKNFYRLVEGDPLVGQTVYYNHPKVPKGFASHPSGKSADAVVEALLGAEESLATWIGLRGSAWDFFTCTPYLYPAGSGLSWHDDAKDRVGSYVLYVHDDWKSSWGAELLIATDVGDRRASVERYQGVNTDLGHYVTAVPNRLVVIKAGTPHAVRSVSTRAGENLRMSMTGFFQPLPQSLREA</sequence>
<protein>
    <recommendedName>
        <fullName evidence="2">Fe2OG dioxygenase domain-containing protein</fullName>
    </recommendedName>
</protein>
<organism evidence="3 4">
    <name type="scientific">Streptomyces asoensis</name>
    <dbReference type="NCBI Taxonomy" id="249586"/>
    <lineage>
        <taxon>Bacteria</taxon>
        <taxon>Bacillati</taxon>
        <taxon>Actinomycetota</taxon>
        <taxon>Actinomycetes</taxon>
        <taxon>Kitasatosporales</taxon>
        <taxon>Streptomycetaceae</taxon>
        <taxon>Streptomyces</taxon>
    </lineage>
</organism>
<dbReference type="RefSeq" id="WP_171399277.1">
    <property type="nucleotide sequence ID" value="NZ_CP049838.1"/>
</dbReference>
<evidence type="ECO:0000313" key="3">
    <source>
        <dbReference type="EMBL" id="QJT03877.1"/>
    </source>
</evidence>
<keyword evidence="1" id="KW-0479">Metal-binding</keyword>
<dbReference type="GO" id="GO:0016491">
    <property type="term" value="F:oxidoreductase activity"/>
    <property type="evidence" value="ECO:0007669"/>
    <property type="project" value="UniProtKB-KW"/>
</dbReference>
<evidence type="ECO:0000256" key="1">
    <source>
        <dbReference type="RuleBase" id="RU003682"/>
    </source>
</evidence>
<gene>
    <name evidence="3" type="ORF">G9272_29325</name>
</gene>
<dbReference type="InterPro" id="IPR005123">
    <property type="entry name" value="Oxoglu/Fe-dep_dioxygenase_dom"/>
</dbReference>
<dbReference type="GO" id="GO:0046872">
    <property type="term" value="F:metal ion binding"/>
    <property type="evidence" value="ECO:0007669"/>
    <property type="project" value="UniProtKB-KW"/>
</dbReference>
<dbReference type="Proteomes" id="UP000502665">
    <property type="component" value="Chromosome"/>
</dbReference>
<dbReference type="InterPro" id="IPR044862">
    <property type="entry name" value="Pro_4_hyd_alph_FE2OG_OXY"/>
</dbReference>
<accession>A0A6M4WTM5</accession>